<feature type="transmembrane region" description="Helical" evidence="1">
    <location>
        <begin position="173"/>
        <end position="198"/>
    </location>
</feature>
<evidence type="ECO:0000313" key="3">
    <source>
        <dbReference type="Proteomes" id="UP001224674"/>
    </source>
</evidence>
<evidence type="ECO:0000256" key="1">
    <source>
        <dbReference type="SAM" id="Phobius"/>
    </source>
</evidence>
<reference evidence="2 3" key="1">
    <citation type="submission" date="2023-03" db="EMBL/GenBank/DDBJ databases">
        <title>Complete genome sequences of several Auritidibacter ignavus strains isolated from ear infections.</title>
        <authorList>
            <person name="Baehr T."/>
            <person name="Baumhoegger A.M."/>
        </authorList>
    </citation>
    <scope>NUCLEOTIDE SEQUENCE [LARGE SCALE GENOMIC DNA]</scope>
    <source>
        <strain evidence="2 3">BABAE-6</strain>
    </source>
</reference>
<feature type="transmembrane region" description="Helical" evidence="1">
    <location>
        <begin position="104"/>
        <end position="131"/>
    </location>
</feature>
<protein>
    <submittedName>
        <fullName evidence="2">ABC transporter permease</fullName>
    </submittedName>
</protein>
<dbReference type="Pfam" id="PF12730">
    <property type="entry name" value="ABC2_membrane_4"/>
    <property type="match status" value="1"/>
</dbReference>
<keyword evidence="3" id="KW-1185">Reference proteome</keyword>
<proteinExistence type="predicted"/>
<dbReference type="EMBL" id="CP122566">
    <property type="protein sequence ID" value="WGH92263.1"/>
    <property type="molecule type" value="Genomic_DNA"/>
</dbReference>
<organism evidence="2 3">
    <name type="scientific">Auritidibacter ignavus</name>
    <dbReference type="NCBI Taxonomy" id="678932"/>
    <lineage>
        <taxon>Bacteria</taxon>
        <taxon>Bacillati</taxon>
        <taxon>Actinomycetota</taxon>
        <taxon>Actinomycetes</taxon>
        <taxon>Micrococcales</taxon>
        <taxon>Micrococcaceae</taxon>
        <taxon>Auritidibacter</taxon>
    </lineage>
</organism>
<dbReference type="CDD" id="cd21809">
    <property type="entry name" value="ABC-2_lan_permease-like"/>
    <property type="match status" value="1"/>
</dbReference>
<feature type="transmembrane region" description="Helical" evidence="1">
    <location>
        <begin position="48"/>
        <end position="70"/>
    </location>
</feature>
<dbReference type="RefSeq" id="WP_110110500.1">
    <property type="nucleotide sequence ID" value="NZ_CP122566.1"/>
</dbReference>
<keyword evidence="1" id="KW-0472">Membrane</keyword>
<feature type="transmembrane region" description="Helical" evidence="1">
    <location>
        <begin position="218"/>
        <end position="239"/>
    </location>
</feature>
<dbReference type="Proteomes" id="UP001224674">
    <property type="component" value="Chromosome"/>
</dbReference>
<name>A0AAJ6DE63_9MICC</name>
<keyword evidence="1" id="KW-0812">Transmembrane</keyword>
<accession>A0AAJ6DE63</accession>
<evidence type="ECO:0000313" key="2">
    <source>
        <dbReference type="EMBL" id="WGH92263.1"/>
    </source>
</evidence>
<dbReference type="AlphaFoldDB" id="A0AAJ6DE63"/>
<gene>
    <name evidence="2" type="ORF">QDX21_07975</name>
</gene>
<keyword evidence="1" id="KW-1133">Transmembrane helix</keyword>
<sequence length="244" mass="26414">MSTLSIERHKSKRAWVLLAVVIVLAGLNALNGATNYLRNAETFQEQGVTWLAVWGQGGLLWAILFFPFLITIRAASLTRMEHEQGNWRRLASYGAHLRVYRGKLLLLAGFVLCCQAAFIVVVAIASLLLGFELPPEAIAAMLCWGLLGAIGGMTVAAIQLVVGIIVRSYATAVAIGLVASVGSLMATLGGLDLLYPYAQAGVGMRVRALDWPTVPETFGFLVWNTLLIVAAVLIGRMVLRRKEH</sequence>
<feature type="transmembrane region" description="Helical" evidence="1">
    <location>
        <begin position="137"/>
        <end position="166"/>
    </location>
</feature>